<sequence>MNAEQFVQFISEAATLNTPPSNPFREDWDEIRKAIKPHFYGEVPNVLEESFPNEDPKILQYRKQTYQPKTESPVVKAITDLSRLLSTSKHSVLF</sequence>
<feature type="non-terminal residue" evidence="1">
    <location>
        <position position="94"/>
    </location>
</feature>
<dbReference type="AlphaFoldDB" id="X1C2U5"/>
<proteinExistence type="predicted"/>
<protein>
    <submittedName>
        <fullName evidence="1">Uncharacterized protein</fullName>
    </submittedName>
</protein>
<reference evidence="1" key="1">
    <citation type="journal article" date="2014" name="Front. Microbiol.">
        <title>High frequency of phylogenetically diverse reductive dehalogenase-homologous genes in deep subseafloor sedimentary metagenomes.</title>
        <authorList>
            <person name="Kawai M."/>
            <person name="Futagami T."/>
            <person name="Toyoda A."/>
            <person name="Takaki Y."/>
            <person name="Nishi S."/>
            <person name="Hori S."/>
            <person name="Arai W."/>
            <person name="Tsubouchi T."/>
            <person name="Morono Y."/>
            <person name="Uchiyama I."/>
            <person name="Ito T."/>
            <person name="Fujiyama A."/>
            <person name="Inagaki F."/>
            <person name="Takami H."/>
        </authorList>
    </citation>
    <scope>NUCLEOTIDE SEQUENCE</scope>
    <source>
        <strain evidence="1">Expedition CK06-06</strain>
    </source>
</reference>
<gene>
    <name evidence="1" type="ORF">S01H4_23538</name>
</gene>
<organism evidence="1">
    <name type="scientific">marine sediment metagenome</name>
    <dbReference type="NCBI Taxonomy" id="412755"/>
    <lineage>
        <taxon>unclassified sequences</taxon>
        <taxon>metagenomes</taxon>
        <taxon>ecological metagenomes</taxon>
    </lineage>
</organism>
<comment type="caution">
    <text evidence="1">The sequence shown here is derived from an EMBL/GenBank/DDBJ whole genome shotgun (WGS) entry which is preliminary data.</text>
</comment>
<evidence type="ECO:0000313" key="1">
    <source>
        <dbReference type="EMBL" id="GAG78711.1"/>
    </source>
</evidence>
<name>X1C2U5_9ZZZZ</name>
<dbReference type="EMBL" id="BART01010934">
    <property type="protein sequence ID" value="GAG78711.1"/>
    <property type="molecule type" value="Genomic_DNA"/>
</dbReference>
<accession>X1C2U5</accession>